<name>A0ABW9W3J5_9BURK</name>
<accession>A0ABW9W3J5</accession>
<keyword evidence="9" id="KW-1185">Reference proteome</keyword>
<dbReference type="EMBL" id="WWCT01000016">
    <property type="protein sequence ID" value="MYN28486.1"/>
    <property type="molecule type" value="Genomic_DNA"/>
</dbReference>
<keyword evidence="1" id="KW-0472">Membrane</keyword>
<feature type="chain" id="PRO_5045735188" description="ShlB/FhaC/HecB family hemolysin secretion/activation protein" evidence="5">
    <location>
        <begin position="33"/>
        <end position="572"/>
    </location>
</feature>
<dbReference type="InterPro" id="IPR005565">
    <property type="entry name" value="Hemolysn_activator_HlyB_C"/>
</dbReference>
<feature type="domain" description="Haemolysin activator HlyB C-terminal" evidence="6">
    <location>
        <begin position="226"/>
        <end position="517"/>
    </location>
</feature>
<evidence type="ECO:0000259" key="7">
    <source>
        <dbReference type="Pfam" id="PF08479"/>
    </source>
</evidence>
<evidence type="ECO:0000313" key="8">
    <source>
        <dbReference type="EMBL" id="MYN28486.1"/>
    </source>
</evidence>
<organism evidence="8 9">
    <name type="scientific">Duganella levis</name>
    <dbReference type="NCBI Taxonomy" id="2692169"/>
    <lineage>
        <taxon>Bacteria</taxon>
        <taxon>Pseudomonadati</taxon>
        <taxon>Pseudomonadota</taxon>
        <taxon>Betaproteobacteria</taxon>
        <taxon>Burkholderiales</taxon>
        <taxon>Oxalobacteraceae</taxon>
        <taxon>Telluria group</taxon>
        <taxon>Duganella</taxon>
    </lineage>
</organism>
<evidence type="ECO:0000256" key="3">
    <source>
        <dbReference type="ARBA" id="ARBA00023237"/>
    </source>
</evidence>
<feature type="region of interest" description="Disordered" evidence="4">
    <location>
        <begin position="37"/>
        <end position="59"/>
    </location>
</feature>
<dbReference type="InterPro" id="IPR051544">
    <property type="entry name" value="TPS_OM_transporter"/>
</dbReference>
<feature type="region of interest" description="Disordered" evidence="4">
    <location>
        <begin position="391"/>
        <end position="416"/>
    </location>
</feature>
<evidence type="ECO:0000256" key="2">
    <source>
        <dbReference type="ARBA" id="ARBA00022692"/>
    </source>
</evidence>
<dbReference type="Gene3D" id="3.10.20.310">
    <property type="entry name" value="membrane protein fhac"/>
    <property type="match status" value="1"/>
</dbReference>
<evidence type="ECO:0000256" key="4">
    <source>
        <dbReference type="SAM" id="MobiDB-lite"/>
    </source>
</evidence>
<dbReference type="RefSeq" id="WP_161056309.1">
    <property type="nucleotide sequence ID" value="NZ_WWCT01000016.1"/>
</dbReference>
<protein>
    <recommendedName>
        <fullName evidence="10">ShlB/FhaC/HecB family hemolysin secretion/activation protein</fullName>
    </recommendedName>
</protein>
<feature type="domain" description="Polypeptide-transport-associated ShlB-type" evidence="7">
    <location>
        <begin position="81"/>
        <end position="153"/>
    </location>
</feature>
<evidence type="ECO:0000259" key="6">
    <source>
        <dbReference type="Pfam" id="PF03865"/>
    </source>
</evidence>
<dbReference type="Pfam" id="PF08479">
    <property type="entry name" value="POTRA_2"/>
    <property type="match status" value="1"/>
</dbReference>
<proteinExistence type="predicted"/>
<evidence type="ECO:0008006" key="10">
    <source>
        <dbReference type="Google" id="ProtNLM"/>
    </source>
</evidence>
<keyword evidence="3" id="KW-0998">Cell outer membrane</keyword>
<keyword evidence="1" id="KW-1134">Transmembrane beta strand</keyword>
<reference evidence="8 9" key="1">
    <citation type="submission" date="2019-12" db="EMBL/GenBank/DDBJ databases">
        <title>Novel species isolated from a subtropical stream in China.</title>
        <authorList>
            <person name="Lu H."/>
        </authorList>
    </citation>
    <scope>NUCLEOTIDE SEQUENCE [LARGE SCALE GENOMIC DNA]</scope>
    <source>
        <strain evidence="8 9">CY42W</strain>
    </source>
</reference>
<keyword evidence="2" id="KW-0812">Transmembrane</keyword>
<dbReference type="InterPro" id="IPR013686">
    <property type="entry name" value="Polypept-transport_assoc_ShlB"/>
</dbReference>
<evidence type="ECO:0000313" key="9">
    <source>
        <dbReference type="Proteomes" id="UP000642144"/>
    </source>
</evidence>
<dbReference type="PANTHER" id="PTHR34597">
    <property type="entry name" value="SLR1661 PROTEIN"/>
    <property type="match status" value="1"/>
</dbReference>
<dbReference type="PANTHER" id="PTHR34597:SF3">
    <property type="entry name" value="OUTER MEMBRANE TRANSPORTER CDIB"/>
    <property type="match status" value="1"/>
</dbReference>
<sequence length="572" mass="61291">MPSLFPVTAGFRPRPSLLLLGAMCAALSSAYAQQQAPLAPQVTPRDLRPDTPPKPAASLPQQVVASEIPPNADNLFVRLGDVKLEGGFDELDSASEELIAPLRGQRISVAAFYHLGDALENLYREAGYPLVRVVIPPQTVTDDAPLRMVVLDGFIERVDTQALPARTRQRVQQLTDGLVGRRHLRNQDLERALTLAGRAPGLNLRSALGAGSSAGATVLVLDGELSLFGASLSADNRLSEAMGKWQDTLQVRLNQPFGLGEQLYMYVSGGTHLRDAGHTEAPRRVGGGGLILPLGDNGLSLNPEFTISDTKPRTAFALLQSRSQLERLTLRLIYPLLVTRAEELTLTAVADASRQTDTLPNFGYTLDIDRLRVGRVTLDWRRAAGPGQLRASTTYSRGTPLAGARSNDEMASSGIPMSRAGAESGFAKLEATLDYSMALPLGVQARSIMRGQLALSGVMPSAELFSMDGEDALSTFQSGSLSNDGGWTARQEFSRPLAAGPVGVEPYGFAAAGKATTRVHLGTVSPLLEDAYGIGLRLSWKNCSLAAEFGHRRLRPAGINETQSTFKAQVQF</sequence>
<gene>
    <name evidence="8" type="ORF">GTP69_18920</name>
</gene>
<dbReference type="Proteomes" id="UP000642144">
    <property type="component" value="Unassembled WGS sequence"/>
</dbReference>
<feature type="signal peptide" evidence="5">
    <location>
        <begin position="1"/>
        <end position="32"/>
    </location>
</feature>
<dbReference type="Pfam" id="PF03865">
    <property type="entry name" value="ShlB"/>
    <property type="match status" value="1"/>
</dbReference>
<evidence type="ECO:0000256" key="5">
    <source>
        <dbReference type="SAM" id="SignalP"/>
    </source>
</evidence>
<dbReference type="Gene3D" id="2.40.160.50">
    <property type="entry name" value="membrane protein fhac: a member of the omp85/tpsb transporter family"/>
    <property type="match status" value="1"/>
</dbReference>
<keyword evidence="5" id="KW-0732">Signal</keyword>
<comment type="caution">
    <text evidence="8">The sequence shown here is derived from an EMBL/GenBank/DDBJ whole genome shotgun (WGS) entry which is preliminary data.</text>
</comment>
<evidence type="ECO:0000256" key="1">
    <source>
        <dbReference type="ARBA" id="ARBA00022452"/>
    </source>
</evidence>